<dbReference type="CDD" id="cd05013">
    <property type="entry name" value="SIS_RpiR"/>
    <property type="match status" value="1"/>
</dbReference>
<dbReference type="Gene3D" id="3.40.50.10490">
    <property type="entry name" value="Glucose-6-phosphate isomerase like protein, domain 1"/>
    <property type="match status" value="1"/>
</dbReference>
<sequence length="278" mass="30707">MDGGLVRLREVYDKLNPSEKKVADYILQHPTELVDLSVAQLADNSGASQAAIIRLCKSMGIKGYQDLKIKVVGDLRQEESEGYQEIRPHDSITTIIQHVSNNNIQSIRDTVKILDPAQVERAIDALNQSNRIYIYGVGASNLIAMDAQQKFLRMGRTCFSFADPHVQLTSAVGLKPGDIVVGISYSGETKEVIRALELAKERGSMTISITKYGSSTLSRLSDIPLCTSSTENEIRSGAMASRITQLNVIDILYLGVASRDYEHSVKHLEESRKAIRNL</sequence>
<evidence type="ECO:0000259" key="4">
    <source>
        <dbReference type="PROSITE" id="PS51071"/>
    </source>
</evidence>
<dbReference type="Gene3D" id="1.10.10.10">
    <property type="entry name" value="Winged helix-like DNA-binding domain superfamily/Winged helix DNA-binding domain"/>
    <property type="match status" value="1"/>
</dbReference>
<proteinExistence type="predicted"/>
<evidence type="ECO:0000313" key="6">
    <source>
        <dbReference type="EMBL" id="NEW07847.1"/>
    </source>
</evidence>
<dbReference type="InterPro" id="IPR047640">
    <property type="entry name" value="RpiR-like"/>
</dbReference>
<dbReference type="Pfam" id="PF01380">
    <property type="entry name" value="SIS"/>
    <property type="match status" value="1"/>
</dbReference>
<evidence type="ECO:0000256" key="3">
    <source>
        <dbReference type="ARBA" id="ARBA00023163"/>
    </source>
</evidence>
<dbReference type="PROSITE" id="PS51464">
    <property type="entry name" value="SIS"/>
    <property type="match status" value="1"/>
</dbReference>
<name>A0A6G4A2H0_9BACL</name>
<dbReference type="PANTHER" id="PTHR30514:SF1">
    <property type="entry name" value="HTH-TYPE TRANSCRIPTIONAL REGULATOR HEXR-RELATED"/>
    <property type="match status" value="1"/>
</dbReference>
<keyword evidence="1" id="KW-0805">Transcription regulation</keyword>
<dbReference type="InterPro" id="IPR000281">
    <property type="entry name" value="HTH_RpiR"/>
</dbReference>
<dbReference type="SUPFAM" id="SSF46689">
    <property type="entry name" value="Homeodomain-like"/>
    <property type="match status" value="1"/>
</dbReference>
<dbReference type="InterPro" id="IPR001347">
    <property type="entry name" value="SIS_dom"/>
</dbReference>
<dbReference type="Pfam" id="PF01418">
    <property type="entry name" value="HTH_6"/>
    <property type="match status" value="1"/>
</dbReference>
<dbReference type="EMBL" id="JAAIKC010000006">
    <property type="protein sequence ID" value="NEW07847.1"/>
    <property type="molecule type" value="Genomic_DNA"/>
</dbReference>
<evidence type="ECO:0000256" key="2">
    <source>
        <dbReference type="ARBA" id="ARBA00023125"/>
    </source>
</evidence>
<keyword evidence="2" id="KW-0238">DNA-binding</keyword>
<accession>A0A6G4A2H0</accession>
<protein>
    <submittedName>
        <fullName evidence="6">MurR/RpiR family transcriptional regulator</fullName>
    </submittedName>
</protein>
<feature type="domain" description="HTH rpiR-type" evidence="4">
    <location>
        <begin position="2"/>
        <end position="78"/>
    </location>
</feature>
<dbReference type="SUPFAM" id="SSF53697">
    <property type="entry name" value="SIS domain"/>
    <property type="match status" value="1"/>
</dbReference>
<dbReference type="GO" id="GO:0097367">
    <property type="term" value="F:carbohydrate derivative binding"/>
    <property type="evidence" value="ECO:0007669"/>
    <property type="project" value="InterPro"/>
</dbReference>
<dbReference type="InterPro" id="IPR035472">
    <property type="entry name" value="RpiR-like_SIS"/>
</dbReference>
<evidence type="ECO:0000256" key="1">
    <source>
        <dbReference type="ARBA" id="ARBA00023015"/>
    </source>
</evidence>
<dbReference type="GO" id="GO:0003677">
    <property type="term" value="F:DNA binding"/>
    <property type="evidence" value="ECO:0007669"/>
    <property type="project" value="UniProtKB-KW"/>
</dbReference>
<evidence type="ECO:0000259" key="5">
    <source>
        <dbReference type="PROSITE" id="PS51464"/>
    </source>
</evidence>
<dbReference type="AlphaFoldDB" id="A0A6G4A2H0"/>
<feature type="domain" description="SIS" evidence="5">
    <location>
        <begin position="122"/>
        <end position="262"/>
    </location>
</feature>
<dbReference type="GO" id="GO:1901135">
    <property type="term" value="P:carbohydrate derivative metabolic process"/>
    <property type="evidence" value="ECO:0007669"/>
    <property type="project" value="InterPro"/>
</dbReference>
<gene>
    <name evidence="6" type="ORF">GK047_17750</name>
</gene>
<dbReference type="RefSeq" id="WP_163949518.1">
    <property type="nucleotide sequence ID" value="NZ_JAAIKC010000006.1"/>
</dbReference>
<organism evidence="6">
    <name type="scientific">Paenibacillus sp. SYP-B3998</name>
    <dbReference type="NCBI Taxonomy" id="2678564"/>
    <lineage>
        <taxon>Bacteria</taxon>
        <taxon>Bacillati</taxon>
        <taxon>Bacillota</taxon>
        <taxon>Bacilli</taxon>
        <taxon>Bacillales</taxon>
        <taxon>Paenibacillaceae</taxon>
        <taxon>Paenibacillus</taxon>
    </lineage>
</organism>
<dbReference type="PROSITE" id="PS51071">
    <property type="entry name" value="HTH_RPIR"/>
    <property type="match status" value="1"/>
</dbReference>
<keyword evidence="3" id="KW-0804">Transcription</keyword>
<dbReference type="InterPro" id="IPR046348">
    <property type="entry name" value="SIS_dom_sf"/>
</dbReference>
<reference evidence="6" key="1">
    <citation type="submission" date="2020-02" db="EMBL/GenBank/DDBJ databases">
        <authorList>
            <person name="Shen X.-R."/>
            <person name="Zhang Y.-X."/>
        </authorList>
    </citation>
    <scope>NUCLEOTIDE SEQUENCE</scope>
    <source>
        <strain evidence="6">SYP-B3998</strain>
    </source>
</reference>
<comment type="caution">
    <text evidence="6">The sequence shown here is derived from an EMBL/GenBank/DDBJ whole genome shotgun (WGS) entry which is preliminary data.</text>
</comment>
<dbReference type="PANTHER" id="PTHR30514">
    <property type="entry name" value="GLUCOKINASE"/>
    <property type="match status" value="1"/>
</dbReference>
<dbReference type="InterPro" id="IPR036388">
    <property type="entry name" value="WH-like_DNA-bd_sf"/>
</dbReference>
<dbReference type="InterPro" id="IPR009057">
    <property type="entry name" value="Homeodomain-like_sf"/>
</dbReference>
<dbReference type="GO" id="GO:0003700">
    <property type="term" value="F:DNA-binding transcription factor activity"/>
    <property type="evidence" value="ECO:0007669"/>
    <property type="project" value="InterPro"/>
</dbReference>